<evidence type="ECO:0000313" key="2">
    <source>
        <dbReference type="EMBL" id="KAJ3260169.1"/>
    </source>
</evidence>
<sequence length="263" mass="29408">MKAGAASAPPVDASIMINAFCNACLVGNLFFSLLKMTTEFEGFTRYSIAAISALFLQMVSSILSSFSNSYSIATAPYLDIIQALIHMMAVYIIIYLLTLRAECLSNYTYSKYFNFGLALFHLFMRTALTGLNVTIDIAQINGKPNPVSSVIQQIFRMGMNASACVVILYFETFITYTLRNAVIHSGESSVAKRLHYYSLALSIVITFIFVAQVFCQAERLFDPNFLAPFQSVSWSLVLIRIVEFKSEFSQLITHSSRERSTKL</sequence>
<dbReference type="AlphaFoldDB" id="A0AAD5Y9Z5"/>
<feature type="transmembrane region" description="Helical" evidence="1">
    <location>
        <begin position="80"/>
        <end position="100"/>
    </location>
</feature>
<gene>
    <name evidence="2" type="ORF">HK103_001245</name>
</gene>
<keyword evidence="1" id="KW-1133">Transmembrane helix</keyword>
<dbReference type="EMBL" id="JADGKB010000013">
    <property type="protein sequence ID" value="KAJ3260169.1"/>
    <property type="molecule type" value="Genomic_DNA"/>
</dbReference>
<feature type="transmembrane region" description="Helical" evidence="1">
    <location>
        <begin position="46"/>
        <end position="68"/>
    </location>
</feature>
<proteinExistence type="predicted"/>
<protein>
    <submittedName>
        <fullName evidence="2">Uncharacterized protein</fullName>
    </submittedName>
</protein>
<feature type="transmembrane region" description="Helical" evidence="1">
    <location>
        <begin position="194"/>
        <end position="213"/>
    </location>
</feature>
<keyword evidence="3" id="KW-1185">Reference proteome</keyword>
<keyword evidence="1" id="KW-0472">Membrane</keyword>
<feature type="transmembrane region" description="Helical" evidence="1">
    <location>
        <begin position="112"/>
        <end position="134"/>
    </location>
</feature>
<organism evidence="2 3">
    <name type="scientific">Boothiomyces macroporosus</name>
    <dbReference type="NCBI Taxonomy" id="261099"/>
    <lineage>
        <taxon>Eukaryota</taxon>
        <taxon>Fungi</taxon>
        <taxon>Fungi incertae sedis</taxon>
        <taxon>Chytridiomycota</taxon>
        <taxon>Chytridiomycota incertae sedis</taxon>
        <taxon>Chytridiomycetes</taxon>
        <taxon>Rhizophydiales</taxon>
        <taxon>Terramycetaceae</taxon>
        <taxon>Boothiomyces</taxon>
    </lineage>
</organism>
<keyword evidence="1" id="KW-0812">Transmembrane</keyword>
<feature type="transmembrane region" description="Helical" evidence="1">
    <location>
        <begin position="15"/>
        <end position="34"/>
    </location>
</feature>
<feature type="transmembrane region" description="Helical" evidence="1">
    <location>
        <begin position="154"/>
        <end position="174"/>
    </location>
</feature>
<comment type="caution">
    <text evidence="2">The sequence shown here is derived from an EMBL/GenBank/DDBJ whole genome shotgun (WGS) entry which is preliminary data.</text>
</comment>
<evidence type="ECO:0000313" key="3">
    <source>
        <dbReference type="Proteomes" id="UP001210925"/>
    </source>
</evidence>
<dbReference type="Proteomes" id="UP001210925">
    <property type="component" value="Unassembled WGS sequence"/>
</dbReference>
<reference evidence="2" key="1">
    <citation type="submission" date="2020-05" db="EMBL/GenBank/DDBJ databases">
        <title>Phylogenomic resolution of chytrid fungi.</title>
        <authorList>
            <person name="Stajich J.E."/>
            <person name="Amses K."/>
            <person name="Simmons R."/>
            <person name="Seto K."/>
            <person name="Myers J."/>
            <person name="Bonds A."/>
            <person name="Quandt C.A."/>
            <person name="Barry K."/>
            <person name="Liu P."/>
            <person name="Grigoriev I."/>
            <person name="Longcore J.E."/>
            <person name="James T.Y."/>
        </authorList>
    </citation>
    <scope>NUCLEOTIDE SEQUENCE</scope>
    <source>
        <strain evidence="2">PLAUS21</strain>
    </source>
</reference>
<name>A0AAD5Y9Z5_9FUNG</name>
<accession>A0AAD5Y9Z5</accession>
<evidence type="ECO:0000256" key="1">
    <source>
        <dbReference type="SAM" id="Phobius"/>
    </source>
</evidence>